<keyword evidence="16" id="KW-0175">Coiled coil</keyword>
<dbReference type="SFLD" id="SFLDG00002">
    <property type="entry name" value="C1.7:_P-type_atpase_like"/>
    <property type="match status" value="1"/>
</dbReference>
<dbReference type="GO" id="GO:0046872">
    <property type="term" value="F:metal ion binding"/>
    <property type="evidence" value="ECO:0007669"/>
    <property type="project" value="UniProtKB-KW"/>
</dbReference>
<keyword evidence="7 15" id="KW-0375">Hydrogen ion transport</keyword>
<comment type="similarity">
    <text evidence="2 15">Belongs to the cation transport ATPase (P-type) (TC 3.A.3) family. Type IIIA subfamily.</text>
</comment>
<evidence type="ECO:0000256" key="2">
    <source>
        <dbReference type="ARBA" id="ARBA00008804"/>
    </source>
</evidence>
<dbReference type="GO" id="GO:0005524">
    <property type="term" value="F:ATP binding"/>
    <property type="evidence" value="ECO:0007669"/>
    <property type="project" value="UniProtKB-UniRule"/>
</dbReference>
<dbReference type="InterPro" id="IPR023299">
    <property type="entry name" value="ATPase_P-typ_cyto_dom_N"/>
</dbReference>
<dbReference type="Pfam" id="PF00122">
    <property type="entry name" value="E1-E2_ATPase"/>
    <property type="match status" value="1"/>
</dbReference>
<dbReference type="SMART" id="SM00831">
    <property type="entry name" value="Cation_ATPase_N"/>
    <property type="match status" value="1"/>
</dbReference>
<keyword evidence="11 15" id="KW-1133">Transmembrane helix</keyword>
<keyword evidence="9 15" id="KW-0460">Magnesium</keyword>
<name>A0A9Q0UKF4_SALPP</name>
<dbReference type="SUPFAM" id="SSF81665">
    <property type="entry name" value="Calcium ATPase, transmembrane domain M"/>
    <property type="match status" value="1"/>
</dbReference>
<dbReference type="InterPro" id="IPR023214">
    <property type="entry name" value="HAD_sf"/>
</dbReference>
<dbReference type="InterPro" id="IPR044492">
    <property type="entry name" value="P_typ_ATPase_HD_dom"/>
</dbReference>
<keyword evidence="10 15" id="KW-1278">Translocase</keyword>
<dbReference type="FunFam" id="3.40.50.1000:FF:000211">
    <property type="entry name" value="Plasma membrane ATPase"/>
    <property type="match status" value="1"/>
</dbReference>
<keyword evidence="12 15" id="KW-0406">Ion transport</keyword>
<dbReference type="AlphaFoldDB" id="A0A9Q0UKF4"/>
<evidence type="ECO:0000256" key="6">
    <source>
        <dbReference type="ARBA" id="ARBA00022741"/>
    </source>
</evidence>
<keyword evidence="19" id="KW-1185">Reference proteome</keyword>
<feature type="domain" description="Cation-transporting P-type ATPase N-terminal" evidence="17">
    <location>
        <begin position="15"/>
        <end position="87"/>
    </location>
</feature>
<dbReference type="SFLD" id="SFLDS00003">
    <property type="entry name" value="Haloacid_Dehalogenase"/>
    <property type="match status" value="1"/>
</dbReference>
<dbReference type="EMBL" id="JAPFFK010000012">
    <property type="protein sequence ID" value="KAJ6731784.1"/>
    <property type="molecule type" value="Genomic_DNA"/>
</dbReference>
<sequence>MGDVSLEQIKNENIDLERIPVKEVFEQLRCTKEGLTSAQGEERLAIFGPNKLEEKKESKFLKFLGFMWNPLSWVMEAAAIMAIALANGGGKPPDWQDFVGIIVLLIINSTISFIEENNAGQRRRRLDGRSSPENQGTLSPSLFMPVSFISISCRIECNSLCIKSNLQVLRDGKWSEQDAAILVPGDMISIKLGDIIPADARLMEGDPLKIDQSALTGESLPVTKNPGDGIFSGSTCKQGEIEAVVIATGVLTAIGNFCICSIAIGMLIEIIVMYPIQKRRYREGIDNLLVLLIGGIPIAMPTVLSVTMAIGSHRLSQQGAITKRMTAIEEMAGMDVLCSDKTGTLTLNKLTVDKNLIEVFAKDMDKDTLLLHAARGSRIENQDAIDASIVGMLGDPKEARADITEVHFLPFNPVEKRTAITYYDSKGDWYRSSKGAPEQIIDLCQLKGEMKKKAHEIIDNFAERGLRSLGVARQTIPEKNKESEGEPWEFVGLLPLFDPPRHDSAETIRRALDLGVNVKMITGDQLAIGKETGRRLGMGTNMYPSSSLLGNSKDAGIAGIPVDELIEKADGFAGVFPEHKYEIVKKLQERKHICGMTGDGVNDAPALKKADIGIAVADATDAARGASDIVLTEPGLSVIISAVLTSRAIFQRMKNYTIYAVSITIRIVLGFLLVALIWKFDFSPFMGVVLGTYMSIMTVVFFWLVHDTDFFPEKFGVRSIRGKPDELTAALYLQVSIISQALIFVTRSRSWSFVECPGLLLIGAFIAAQLVATVIAVYATWSFARIQGVGWGWAGIIWIYSIITYIPLDVLKFIIRYALTGKAWDNLLQNKTAFTNKKDYGKGEREAQWATAQRTLHGLQPPETMFNDKTTTYRELNELAEQAKKRAEVARLRELHTLKGHVDSVVKMKGLDIDTIQQHYTV</sequence>
<evidence type="ECO:0000256" key="9">
    <source>
        <dbReference type="ARBA" id="ARBA00022842"/>
    </source>
</evidence>
<dbReference type="PROSITE" id="PS00154">
    <property type="entry name" value="ATPASE_E1_E2"/>
    <property type="match status" value="1"/>
</dbReference>
<dbReference type="InterPro" id="IPR006534">
    <property type="entry name" value="P-type_ATPase_IIIA"/>
</dbReference>
<dbReference type="Proteomes" id="UP001151532">
    <property type="component" value="Chromosome 18"/>
</dbReference>
<feature type="transmembrane region" description="Helical" evidence="15">
    <location>
        <begin position="656"/>
        <end position="678"/>
    </location>
</feature>
<dbReference type="GO" id="GO:0005886">
    <property type="term" value="C:plasma membrane"/>
    <property type="evidence" value="ECO:0007669"/>
    <property type="project" value="UniProtKB-SubCell"/>
</dbReference>
<feature type="transmembrane region" description="Helical" evidence="15">
    <location>
        <begin position="788"/>
        <end position="808"/>
    </location>
</feature>
<evidence type="ECO:0000256" key="3">
    <source>
        <dbReference type="ARBA" id="ARBA00022553"/>
    </source>
</evidence>
<keyword evidence="13 15" id="KW-0472">Membrane</keyword>
<dbReference type="Gene3D" id="3.40.50.1000">
    <property type="entry name" value="HAD superfamily/HAD-like"/>
    <property type="match status" value="1"/>
</dbReference>
<evidence type="ECO:0000256" key="14">
    <source>
        <dbReference type="ARBA" id="ARBA00048122"/>
    </source>
</evidence>
<dbReference type="InterPro" id="IPR059000">
    <property type="entry name" value="ATPase_P-type_domA"/>
</dbReference>
<keyword evidence="8 15" id="KW-0067">ATP-binding</keyword>
<keyword evidence="15" id="KW-0813">Transport</keyword>
<dbReference type="PRINTS" id="PR00120">
    <property type="entry name" value="HATPASE"/>
</dbReference>
<dbReference type="InterPro" id="IPR036412">
    <property type="entry name" value="HAD-like_sf"/>
</dbReference>
<evidence type="ECO:0000256" key="7">
    <source>
        <dbReference type="ARBA" id="ARBA00022781"/>
    </source>
</evidence>
<dbReference type="FunFam" id="3.40.1110.10:FF:000004">
    <property type="entry name" value="Plasma membrane ATPase"/>
    <property type="match status" value="1"/>
</dbReference>
<reference evidence="18" key="2">
    <citation type="journal article" date="2023" name="Int. J. Mol. Sci.">
        <title>De Novo Assembly and Annotation of 11 Diverse Shrub Willow (Salix) Genomes Reveals Novel Gene Organization in Sex-Linked Regions.</title>
        <authorList>
            <person name="Hyden B."/>
            <person name="Feng K."/>
            <person name="Yates T.B."/>
            <person name="Jawdy S."/>
            <person name="Cereghino C."/>
            <person name="Smart L.B."/>
            <person name="Muchero W."/>
        </authorList>
    </citation>
    <scope>NUCLEOTIDE SEQUENCE</scope>
    <source>
        <tissue evidence="18">Shoot tip</tissue>
    </source>
</reference>
<dbReference type="GO" id="GO:0016887">
    <property type="term" value="F:ATP hydrolysis activity"/>
    <property type="evidence" value="ECO:0007669"/>
    <property type="project" value="InterPro"/>
</dbReference>
<feature type="transmembrane region" description="Helical" evidence="15">
    <location>
        <begin position="98"/>
        <end position="115"/>
    </location>
</feature>
<dbReference type="Gene3D" id="1.20.1110.10">
    <property type="entry name" value="Calcium-transporting ATPase, transmembrane domain"/>
    <property type="match status" value="3"/>
</dbReference>
<keyword evidence="5" id="KW-0479">Metal-binding</keyword>
<dbReference type="InterPro" id="IPR008250">
    <property type="entry name" value="ATPase_P-typ_transduc_dom_A_sf"/>
</dbReference>
<keyword evidence="4 15" id="KW-0812">Transmembrane</keyword>
<comment type="subcellular location">
    <subcellularLocation>
        <location evidence="15">Cell membrane</location>
        <topology evidence="15">Multi-pass membrane protein</topology>
    </subcellularLocation>
    <subcellularLocation>
        <location evidence="1">Membrane</location>
        <topology evidence="1">Multi-pass membrane protein</topology>
    </subcellularLocation>
</comment>
<evidence type="ECO:0000313" key="18">
    <source>
        <dbReference type="EMBL" id="KAJ6731784.1"/>
    </source>
</evidence>
<keyword evidence="6 15" id="KW-0547">Nucleotide-binding</keyword>
<dbReference type="GO" id="GO:0008553">
    <property type="term" value="F:P-type proton-exporting transporter activity"/>
    <property type="evidence" value="ECO:0007669"/>
    <property type="project" value="UniProtKB-UniRule"/>
</dbReference>
<reference evidence="18" key="1">
    <citation type="submission" date="2022-11" db="EMBL/GenBank/DDBJ databases">
        <authorList>
            <person name="Hyden B.L."/>
            <person name="Feng K."/>
            <person name="Yates T."/>
            <person name="Jawdy S."/>
            <person name="Smart L.B."/>
            <person name="Muchero W."/>
        </authorList>
    </citation>
    <scope>NUCLEOTIDE SEQUENCE</scope>
    <source>
        <tissue evidence="18">Shoot tip</tissue>
    </source>
</reference>
<dbReference type="InterPro" id="IPR023298">
    <property type="entry name" value="ATPase_P-typ_TM_dom_sf"/>
</dbReference>
<dbReference type="InterPro" id="IPR004014">
    <property type="entry name" value="ATPase_P-typ_cation-transptr_N"/>
</dbReference>
<gene>
    <name evidence="18" type="ORF">OIU79_003001</name>
</gene>
<accession>A0A9Q0UKF4</accession>
<evidence type="ECO:0000256" key="11">
    <source>
        <dbReference type="ARBA" id="ARBA00022989"/>
    </source>
</evidence>
<dbReference type="GO" id="GO:0120029">
    <property type="term" value="P:proton export across plasma membrane"/>
    <property type="evidence" value="ECO:0007669"/>
    <property type="project" value="UniProtKB-UniRule"/>
</dbReference>
<feature type="transmembrane region" description="Helical" evidence="15">
    <location>
        <begin position="243"/>
        <end position="276"/>
    </location>
</feature>
<dbReference type="NCBIfam" id="TIGR01494">
    <property type="entry name" value="ATPase_P-type"/>
    <property type="match status" value="2"/>
</dbReference>
<dbReference type="FunFam" id="2.70.150.10:FF:000004">
    <property type="entry name" value="Plasma membrane ATPase"/>
    <property type="match status" value="1"/>
</dbReference>
<feature type="transmembrane region" description="Helical" evidence="15">
    <location>
        <begin position="758"/>
        <end position="781"/>
    </location>
</feature>
<dbReference type="SUPFAM" id="SSF56784">
    <property type="entry name" value="HAD-like"/>
    <property type="match status" value="1"/>
</dbReference>
<keyword evidence="3" id="KW-0597">Phosphoprotein</keyword>
<evidence type="ECO:0000256" key="4">
    <source>
        <dbReference type="ARBA" id="ARBA00022692"/>
    </source>
</evidence>
<feature type="coiled-coil region" evidence="16">
    <location>
        <begin position="866"/>
        <end position="893"/>
    </location>
</feature>
<proteinExistence type="inferred from homology"/>
<evidence type="ECO:0000256" key="12">
    <source>
        <dbReference type="ARBA" id="ARBA00023065"/>
    </source>
</evidence>
<protein>
    <recommendedName>
        <fullName evidence="15">Plasma membrane ATPase</fullName>
        <ecNumber evidence="15">7.1.2.1</ecNumber>
    </recommendedName>
</protein>
<feature type="transmembrane region" description="Helical" evidence="15">
    <location>
        <begin position="684"/>
        <end position="706"/>
    </location>
</feature>
<feature type="transmembrane region" description="Helical" evidence="15">
    <location>
        <begin position="288"/>
        <end position="310"/>
    </location>
</feature>
<organism evidence="18 19">
    <name type="scientific">Salix purpurea</name>
    <name type="common">Purple osier willow</name>
    <dbReference type="NCBI Taxonomy" id="77065"/>
    <lineage>
        <taxon>Eukaryota</taxon>
        <taxon>Viridiplantae</taxon>
        <taxon>Streptophyta</taxon>
        <taxon>Embryophyta</taxon>
        <taxon>Tracheophyta</taxon>
        <taxon>Spermatophyta</taxon>
        <taxon>Magnoliopsida</taxon>
        <taxon>eudicotyledons</taxon>
        <taxon>Gunneridae</taxon>
        <taxon>Pentapetalae</taxon>
        <taxon>rosids</taxon>
        <taxon>fabids</taxon>
        <taxon>Malpighiales</taxon>
        <taxon>Salicaceae</taxon>
        <taxon>Saliceae</taxon>
        <taxon>Salix</taxon>
    </lineage>
</organism>
<dbReference type="Gene3D" id="2.70.150.10">
    <property type="entry name" value="Calcium-transporting ATPase, cytoplasmic transduction domain A"/>
    <property type="match status" value="1"/>
</dbReference>
<comment type="catalytic activity">
    <reaction evidence="14 15">
        <text>ATP + H2O + H(+)(in) = ADP + phosphate + 2 H(+)(out)</text>
        <dbReference type="Rhea" id="RHEA:20852"/>
        <dbReference type="ChEBI" id="CHEBI:15377"/>
        <dbReference type="ChEBI" id="CHEBI:15378"/>
        <dbReference type="ChEBI" id="CHEBI:30616"/>
        <dbReference type="ChEBI" id="CHEBI:43474"/>
        <dbReference type="ChEBI" id="CHEBI:456216"/>
        <dbReference type="EC" id="7.1.2.1"/>
    </reaction>
</comment>
<dbReference type="InterPro" id="IPR018303">
    <property type="entry name" value="ATPase_P-typ_P_site"/>
</dbReference>
<dbReference type="Pfam" id="PF00690">
    <property type="entry name" value="Cation_ATPase_N"/>
    <property type="match status" value="1"/>
</dbReference>
<dbReference type="CDD" id="cd02076">
    <property type="entry name" value="P-type_ATPase_H"/>
    <property type="match status" value="1"/>
</dbReference>
<evidence type="ECO:0000256" key="16">
    <source>
        <dbReference type="SAM" id="Coils"/>
    </source>
</evidence>
<evidence type="ECO:0000313" key="19">
    <source>
        <dbReference type="Proteomes" id="UP001151532"/>
    </source>
</evidence>
<evidence type="ECO:0000256" key="13">
    <source>
        <dbReference type="ARBA" id="ARBA00023136"/>
    </source>
</evidence>
<dbReference type="Gene3D" id="3.40.1110.10">
    <property type="entry name" value="Calcium-transporting ATPase, cytoplasmic domain N"/>
    <property type="match status" value="1"/>
</dbReference>
<dbReference type="PRINTS" id="PR00119">
    <property type="entry name" value="CATATPASE"/>
</dbReference>
<dbReference type="Pfam" id="PF00702">
    <property type="entry name" value="Hydrolase"/>
    <property type="match status" value="1"/>
</dbReference>
<dbReference type="SFLD" id="SFLDF00027">
    <property type="entry name" value="p-type_atpase"/>
    <property type="match status" value="1"/>
</dbReference>
<evidence type="ECO:0000256" key="1">
    <source>
        <dbReference type="ARBA" id="ARBA00004141"/>
    </source>
</evidence>
<dbReference type="Gene3D" id="6.10.140.890">
    <property type="match status" value="1"/>
</dbReference>
<dbReference type="OrthoDB" id="116380at2759"/>
<dbReference type="EC" id="7.1.2.1" evidence="15"/>
<dbReference type="SUPFAM" id="SSF81653">
    <property type="entry name" value="Calcium ATPase, transduction domain A"/>
    <property type="match status" value="1"/>
</dbReference>
<evidence type="ECO:0000256" key="8">
    <source>
        <dbReference type="ARBA" id="ARBA00022840"/>
    </source>
</evidence>
<evidence type="ECO:0000256" key="15">
    <source>
        <dbReference type="RuleBase" id="RU362083"/>
    </source>
</evidence>
<evidence type="ECO:0000259" key="17">
    <source>
        <dbReference type="SMART" id="SM00831"/>
    </source>
</evidence>
<comment type="caution">
    <text evidence="18">The sequence shown here is derived from an EMBL/GenBank/DDBJ whole genome shotgun (WGS) entry which is preliminary data.</text>
</comment>
<evidence type="ECO:0000256" key="5">
    <source>
        <dbReference type="ARBA" id="ARBA00022723"/>
    </source>
</evidence>
<evidence type="ECO:0000256" key="10">
    <source>
        <dbReference type="ARBA" id="ARBA00022967"/>
    </source>
</evidence>
<dbReference type="PANTHER" id="PTHR42861">
    <property type="entry name" value="CALCIUM-TRANSPORTING ATPASE"/>
    <property type="match status" value="1"/>
</dbReference>
<dbReference type="InterPro" id="IPR001757">
    <property type="entry name" value="P_typ_ATPase"/>
</dbReference>
<dbReference type="NCBIfam" id="TIGR01647">
    <property type="entry name" value="ATPase-IIIA_H"/>
    <property type="match status" value="1"/>
</dbReference>
<feature type="transmembrane region" description="Helical" evidence="15">
    <location>
        <begin position="727"/>
        <end position="746"/>
    </location>
</feature>
<feature type="transmembrane region" description="Helical" evidence="15">
    <location>
        <begin position="63"/>
        <end position="86"/>
    </location>
</feature>